<feature type="transmembrane region" description="Helical" evidence="1">
    <location>
        <begin position="12"/>
        <end position="30"/>
    </location>
</feature>
<comment type="caution">
    <text evidence="3">The sequence shown here is derived from an EMBL/GenBank/DDBJ whole genome shotgun (WGS) entry which is preliminary data.</text>
</comment>
<dbReference type="Proteomes" id="UP000886787">
    <property type="component" value="Unassembled WGS sequence"/>
</dbReference>
<gene>
    <name evidence="3" type="ORF">IAD32_00625</name>
</gene>
<accession>A0A9D1CU62</accession>
<keyword evidence="1" id="KW-0472">Membrane</keyword>
<proteinExistence type="predicted"/>
<organism evidence="3 4">
    <name type="scientific">Candidatus Scatavimonas merdigallinarum</name>
    <dbReference type="NCBI Taxonomy" id="2840914"/>
    <lineage>
        <taxon>Bacteria</taxon>
        <taxon>Bacillati</taxon>
        <taxon>Bacillota</taxon>
        <taxon>Clostridia</taxon>
        <taxon>Eubacteriales</taxon>
        <taxon>Oscillospiraceae</taxon>
        <taxon>Oscillospiraceae incertae sedis</taxon>
        <taxon>Candidatus Scatavimonas</taxon>
    </lineage>
</organism>
<feature type="transmembrane region" description="Helical" evidence="1">
    <location>
        <begin position="97"/>
        <end position="117"/>
    </location>
</feature>
<evidence type="ECO:0000256" key="1">
    <source>
        <dbReference type="SAM" id="Phobius"/>
    </source>
</evidence>
<feature type="domain" description="VanZ-like" evidence="2">
    <location>
        <begin position="15"/>
        <end position="145"/>
    </location>
</feature>
<feature type="transmembrane region" description="Helical" evidence="1">
    <location>
        <begin position="68"/>
        <end position="85"/>
    </location>
</feature>
<dbReference type="EMBL" id="DVFW01000004">
    <property type="protein sequence ID" value="HIQ79774.1"/>
    <property type="molecule type" value="Genomic_DNA"/>
</dbReference>
<evidence type="ECO:0000313" key="4">
    <source>
        <dbReference type="Proteomes" id="UP000886787"/>
    </source>
</evidence>
<keyword evidence="1" id="KW-1133">Transmembrane helix</keyword>
<feature type="transmembrane region" description="Helical" evidence="1">
    <location>
        <begin position="129"/>
        <end position="150"/>
    </location>
</feature>
<reference evidence="3" key="2">
    <citation type="journal article" date="2021" name="PeerJ">
        <title>Extensive microbial diversity within the chicken gut microbiome revealed by metagenomics and culture.</title>
        <authorList>
            <person name="Gilroy R."/>
            <person name="Ravi A."/>
            <person name="Getino M."/>
            <person name="Pursley I."/>
            <person name="Horton D.L."/>
            <person name="Alikhan N.F."/>
            <person name="Baker D."/>
            <person name="Gharbi K."/>
            <person name="Hall N."/>
            <person name="Watson M."/>
            <person name="Adriaenssens E.M."/>
            <person name="Foster-Nyarko E."/>
            <person name="Jarju S."/>
            <person name="Secka A."/>
            <person name="Antonio M."/>
            <person name="Oren A."/>
            <person name="Chaudhuri R.R."/>
            <person name="La Ragione R."/>
            <person name="Hildebrand F."/>
            <person name="Pallen M.J."/>
        </authorList>
    </citation>
    <scope>NUCLEOTIDE SEQUENCE</scope>
    <source>
        <strain evidence="3">ChiSjej1B19-3389</strain>
    </source>
</reference>
<dbReference type="AlphaFoldDB" id="A0A9D1CU62"/>
<dbReference type="NCBIfam" id="NF037970">
    <property type="entry name" value="vanZ_1"/>
    <property type="match status" value="1"/>
</dbReference>
<dbReference type="InterPro" id="IPR006976">
    <property type="entry name" value="VanZ-like"/>
</dbReference>
<protein>
    <submittedName>
        <fullName evidence="3">VanZ family protein</fullName>
    </submittedName>
</protein>
<dbReference type="Pfam" id="PF04892">
    <property type="entry name" value="VanZ"/>
    <property type="match status" value="1"/>
</dbReference>
<name>A0A9D1CU62_9FIRM</name>
<sequence length="159" mass="17938">MYQTKKSRGAGLVLILLSVLTVLFIFSRSLHNAQTSALESGGIVNFLGAFFAEIGMTQDQADFFVRKMAHFFEFFIMGIFLTLAVRKNSRRTLAKNLFFVLFLLLAVPICDESLQYVSPGRSPEVKDVLLDFAGAFCGFLLVFLIDRLHFHFNGKKRGK</sequence>
<evidence type="ECO:0000259" key="2">
    <source>
        <dbReference type="Pfam" id="PF04892"/>
    </source>
</evidence>
<reference evidence="3" key="1">
    <citation type="submission" date="2020-10" db="EMBL/GenBank/DDBJ databases">
        <authorList>
            <person name="Gilroy R."/>
        </authorList>
    </citation>
    <scope>NUCLEOTIDE SEQUENCE</scope>
    <source>
        <strain evidence="3">ChiSjej1B19-3389</strain>
    </source>
</reference>
<evidence type="ECO:0000313" key="3">
    <source>
        <dbReference type="EMBL" id="HIQ79774.1"/>
    </source>
</evidence>
<keyword evidence="1" id="KW-0812">Transmembrane</keyword>